<dbReference type="Proteomes" id="UP000010716">
    <property type="component" value="Unassembled WGS sequence"/>
</dbReference>
<dbReference type="InterPro" id="IPR027417">
    <property type="entry name" value="P-loop_NTPase"/>
</dbReference>
<evidence type="ECO:0000313" key="12">
    <source>
        <dbReference type="Proteomes" id="UP000010716"/>
    </source>
</evidence>
<evidence type="ECO:0000256" key="4">
    <source>
        <dbReference type="ARBA" id="ARBA00022741"/>
    </source>
</evidence>
<dbReference type="PANTHER" id="PTHR43721:SF11">
    <property type="entry name" value="SELENOCYSTEINE-SPECIFIC ELONGATION FACTOR"/>
    <property type="match status" value="1"/>
</dbReference>
<evidence type="ECO:0000313" key="11">
    <source>
        <dbReference type="EMBL" id="QZT32539.1"/>
    </source>
</evidence>
<dbReference type="RefSeq" id="WP_007503541.1">
    <property type="nucleotide sequence ID" value="NZ_AFCE01000099.1"/>
</dbReference>
<evidence type="ECO:0000256" key="1">
    <source>
        <dbReference type="ARBA" id="ARBA00004496"/>
    </source>
</evidence>
<dbReference type="SUPFAM" id="SSF46785">
    <property type="entry name" value="Winged helix' DNA-binding domain"/>
    <property type="match status" value="2"/>
</dbReference>
<dbReference type="CDD" id="cd04171">
    <property type="entry name" value="SelB"/>
    <property type="match status" value="1"/>
</dbReference>
<dbReference type="SUPFAM" id="SSF50447">
    <property type="entry name" value="Translation proteins"/>
    <property type="match status" value="1"/>
</dbReference>
<dbReference type="PRINTS" id="PR00315">
    <property type="entry name" value="ELONGATNFCT"/>
</dbReference>
<dbReference type="InterPro" id="IPR057335">
    <property type="entry name" value="Beta-barrel_SelB"/>
</dbReference>
<dbReference type="InterPro" id="IPR009000">
    <property type="entry name" value="Transl_B-barrel_sf"/>
</dbReference>
<dbReference type="PROSITE" id="PS51722">
    <property type="entry name" value="G_TR_2"/>
    <property type="match status" value="1"/>
</dbReference>
<dbReference type="KEGG" id="cthu:HUR95_08965"/>
<keyword evidence="6" id="KW-0342">GTP-binding</keyword>
<dbReference type="InterPro" id="IPR015191">
    <property type="entry name" value="SelB_WHD4"/>
</dbReference>
<name>F5L550_CALTT</name>
<dbReference type="Proteomes" id="UP000825179">
    <property type="component" value="Chromosome"/>
</dbReference>
<dbReference type="EMBL" id="AFCE01000099">
    <property type="protein sequence ID" value="EGL83517.1"/>
    <property type="molecule type" value="Genomic_DNA"/>
</dbReference>
<dbReference type="Gene3D" id="2.40.30.10">
    <property type="entry name" value="Translation factors"/>
    <property type="match status" value="1"/>
</dbReference>
<dbReference type="CDD" id="cd15491">
    <property type="entry name" value="selB_III"/>
    <property type="match status" value="1"/>
</dbReference>
<dbReference type="eggNOG" id="COG3276">
    <property type="taxonomic scope" value="Bacteria"/>
</dbReference>
<dbReference type="SUPFAM" id="SSF52540">
    <property type="entry name" value="P-loop containing nucleoside triphosphate hydrolases"/>
    <property type="match status" value="1"/>
</dbReference>
<dbReference type="NCBIfam" id="TIGR00475">
    <property type="entry name" value="selB"/>
    <property type="match status" value="1"/>
</dbReference>
<dbReference type="GO" id="GO:0001514">
    <property type="term" value="P:selenocysteine incorporation"/>
    <property type="evidence" value="ECO:0007669"/>
    <property type="project" value="InterPro"/>
</dbReference>
<dbReference type="SUPFAM" id="SSF50465">
    <property type="entry name" value="EF-Tu/eEF-1alpha/eIF2-gamma C-terminal domain"/>
    <property type="match status" value="1"/>
</dbReference>
<reference evidence="11" key="3">
    <citation type="submission" date="2021-08" db="EMBL/GenBank/DDBJ databases">
        <authorList>
            <person name="de Jong S."/>
            <person name="van den Broek M."/>
            <person name="Merkel A."/>
            <person name="de la Torre Cortes P."/>
            <person name="Kalamorz F."/>
            <person name="Cook G."/>
            <person name="van Loosdrecht M."/>
            <person name="McMillan D."/>
        </authorList>
    </citation>
    <scope>NUCLEOTIDE SEQUENCE</scope>
    <source>
        <strain evidence="11">TA2.A1</strain>
    </source>
</reference>
<dbReference type="InterPro" id="IPR015190">
    <property type="entry name" value="Elong_fac_SelB-wing-hlx_typ-2"/>
</dbReference>
<dbReference type="NCBIfam" id="TIGR00231">
    <property type="entry name" value="small_GTP"/>
    <property type="match status" value="1"/>
</dbReference>
<evidence type="ECO:0000313" key="10">
    <source>
        <dbReference type="EMBL" id="EGL83517.1"/>
    </source>
</evidence>
<sequence>MGTSDINNTGTHPHFTIGIAGHIDHGKTTLTKALTGQDTDRLKEEKERNISIELGFASFTLSNGHTVSVVDVPGHERFIRQMVSGVAGIDMVLLVVAADEGVMPQTKEHLDILNLLNVNRGLIVITKADKVDEEFIELVTEQIKEETAHTFLSNSPIVEVDSLSGRGIDRLKQEIENLLANLPSRPTSGIARLPIDRVFSKKGFGTIVTGTLYQGKISVGDEMEILPQGLRVKVRQLQVHGSDQEQAYAGQRVAVNLSGVDKEELSRGDVLVTPGSLESTQRIDVEVTLLDHLDFTIKQRSDIRLHLATSDILGRIIFFDRNECQPGETCFAQLELKEPVTTLFEDRFVLRRPTPMTTIGGGMVIDPYATKHRFGPETIKLIAAKKDKDVSARAKHILGEAGMLTLDELTRQLGISPVDWQREIDHPAHQGLKQIENQTSPLTLVTTMDWWEATWNQLQDDMKNYHQRYPLREGLDRKQVQNKYFPQLNTAQWNLVLQQAEVEGRVQVRNEALAMPGFEPMLRPKDKEIWQKVKSIMLEKQLEVPPWEELLPTQIPQDVHLDLQQWLVRYEYMVPLDEGRFLSREAFDKAVQRLKTNTGRSFTIQEAKDIFNTTRKYLIPFLETLDKLGYTTRKENKRYWKQRNS</sequence>
<dbReference type="InterPro" id="IPR000795">
    <property type="entry name" value="T_Tr_GTP-bd_dom"/>
</dbReference>
<gene>
    <name evidence="11" type="primary">selB</name>
    <name evidence="10" type="ORF">CathTA2_0913</name>
    <name evidence="11" type="ORF">HUR95_08965</name>
</gene>
<dbReference type="AlphaFoldDB" id="F5L550"/>
<organism evidence="10 12">
    <name type="scientific">Caldalkalibacillus thermarum (strain TA2.A1)</name>
    <dbReference type="NCBI Taxonomy" id="986075"/>
    <lineage>
        <taxon>Bacteria</taxon>
        <taxon>Bacillati</taxon>
        <taxon>Bacillota</taxon>
        <taxon>Bacilli</taxon>
        <taxon>Bacillales</taxon>
        <taxon>Bacillaceae</taxon>
        <taxon>Caldalkalibacillus</taxon>
    </lineage>
</organism>
<evidence type="ECO:0000256" key="7">
    <source>
        <dbReference type="ARBA" id="ARBA00025526"/>
    </source>
</evidence>
<keyword evidence="3" id="KW-0963">Cytoplasm</keyword>
<keyword evidence="4" id="KW-0547">Nucleotide-binding</keyword>
<protein>
    <recommendedName>
        <fullName evidence="2">Selenocysteine-specific elongation factor</fullName>
    </recommendedName>
    <alternativeName>
        <fullName evidence="8">SelB translation factor</fullName>
    </alternativeName>
</protein>
<dbReference type="InterPro" id="IPR005225">
    <property type="entry name" value="Small_GTP-bd"/>
</dbReference>
<comment type="subcellular location">
    <subcellularLocation>
        <location evidence="1">Cytoplasm</location>
    </subcellularLocation>
</comment>
<reference evidence="10 12" key="1">
    <citation type="journal article" date="2011" name="J. Bacteriol.">
        <title>Draft genome sequence of the thermoalkaliphilic Caldalkalibacillus thermarum strain TA2.A1.</title>
        <authorList>
            <person name="Kalamorz F."/>
            <person name="Keis S."/>
            <person name="McMillan D.G."/>
            <person name="Olsson K."/>
            <person name="Stanton J.A."/>
            <person name="Stockwell P."/>
            <person name="Black M.A."/>
            <person name="Klingeman D.M."/>
            <person name="Land M.L."/>
            <person name="Han C.S."/>
            <person name="Martin S.L."/>
            <person name="Becher S.A."/>
            <person name="Peddie C.J."/>
            <person name="Morgan H.W."/>
            <person name="Matthies D."/>
            <person name="Preiss L."/>
            <person name="Meier T."/>
            <person name="Brown S.D."/>
            <person name="Cook G.M."/>
        </authorList>
    </citation>
    <scope>NUCLEOTIDE SEQUENCE [LARGE SCALE GENOMIC DNA]</scope>
    <source>
        <strain evidence="10 12">TA2.A1</strain>
    </source>
</reference>
<dbReference type="InterPro" id="IPR004161">
    <property type="entry name" value="EFTu-like_2"/>
</dbReference>
<dbReference type="InterPro" id="IPR050055">
    <property type="entry name" value="EF-Tu_GTPase"/>
</dbReference>
<keyword evidence="13" id="KW-1185">Reference proteome</keyword>
<evidence type="ECO:0000256" key="6">
    <source>
        <dbReference type="ARBA" id="ARBA00023134"/>
    </source>
</evidence>
<dbReference type="InterPro" id="IPR036388">
    <property type="entry name" value="WH-like_DNA-bd_sf"/>
</dbReference>
<dbReference type="OrthoDB" id="9804504at2"/>
<dbReference type="Gene3D" id="1.10.10.10">
    <property type="entry name" value="Winged helix-like DNA-binding domain superfamily/Winged helix DNA-binding domain"/>
    <property type="match status" value="1"/>
</dbReference>
<dbReference type="Pfam" id="PF25461">
    <property type="entry name" value="Beta-barrel_SelB"/>
    <property type="match status" value="1"/>
</dbReference>
<dbReference type="GO" id="GO:0003924">
    <property type="term" value="F:GTPase activity"/>
    <property type="evidence" value="ECO:0007669"/>
    <property type="project" value="InterPro"/>
</dbReference>
<reference evidence="11 13" key="2">
    <citation type="journal article" date="2020" name="Extremophiles">
        <title>Genomic analysis of Caldalkalibacillus thermarum TA2.A1 reveals aerobic alkaliphilic metabolism and evolutionary hallmarks linking alkaliphilic bacteria and plant life.</title>
        <authorList>
            <person name="de Jong S.I."/>
            <person name="van den Broek M.A."/>
            <person name="Merkel A.Y."/>
            <person name="de la Torre Cortes P."/>
            <person name="Kalamorz F."/>
            <person name="Cook G.M."/>
            <person name="van Loosdrecht M.C.M."/>
            <person name="McMillan D.G.G."/>
        </authorList>
    </citation>
    <scope>NUCLEOTIDE SEQUENCE [LARGE SCALE GENOMIC DNA]</scope>
    <source>
        <strain evidence="11 13">TA2.A1</strain>
    </source>
</reference>
<dbReference type="Pfam" id="PF09107">
    <property type="entry name" value="WHD_3rd_SelB"/>
    <property type="match status" value="1"/>
</dbReference>
<dbReference type="Gene3D" id="1.10.10.2770">
    <property type="match status" value="1"/>
</dbReference>
<feature type="domain" description="Tr-type G" evidence="9">
    <location>
        <begin position="12"/>
        <end position="187"/>
    </location>
</feature>
<evidence type="ECO:0000256" key="8">
    <source>
        <dbReference type="ARBA" id="ARBA00031615"/>
    </source>
</evidence>
<evidence type="ECO:0000256" key="5">
    <source>
        <dbReference type="ARBA" id="ARBA00022917"/>
    </source>
</evidence>
<dbReference type="GO" id="GO:0003723">
    <property type="term" value="F:RNA binding"/>
    <property type="evidence" value="ECO:0007669"/>
    <property type="project" value="InterPro"/>
</dbReference>
<dbReference type="Pfam" id="PF03144">
    <property type="entry name" value="GTP_EFTU_D2"/>
    <property type="match status" value="1"/>
</dbReference>
<dbReference type="Pfam" id="PF00009">
    <property type="entry name" value="GTP_EFTU"/>
    <property type="match status" value="1"/>
</dbReference>
<dbReference type="InterPro" id="IPR004535">
    <property type="entry name" value="Transl_elong_SelB"/>
</dbReference>
<evidence type="ECO:0000256" key="3">
    <source>
        <dbReference type="ARBA" id="ARBA00022490"/>
    </source>
</evidence>
<dbReference type="CDD" id="cd03696">
    <property type="entry name" value="SelB_II"/>
    <property type="match status" value="1"/>
</dbReference>
<dbReference type="GO" id="GO:0005737">
    <property type="term" value="C:cytoplasm"/>
    <property type="evidence" value="ECO:0007669"/>
    <property type="project" value="UniProtKB-SubCell"/>
</dbReference>
<keyword evidence="5" id="KW-0648">Protein biosynthesis</keyword>
<evidence type="ECO:0000259" key="9">
    <source>
        <dbReference type="PROSITE" id="PS51722"/>
    </source>
</evidence>
<dbReference type="EMBL" id="CP082237">
    <property type="protein sequence ID" value="QZT32539.1"/>
    <property type="molecule type" value="Genomic_DNA"/>
</dbReference>
<dbReference type="InterPro" id="IPR009001">
    <property type="entry name" value="Transl_elong_EF1A/Init_IF2_C"/>
</dbReference>
<evidence type="ECO:0000256" key="2">
    <source>
        <dbReference type="ARBA" id="ARBA00015953"/>
    </source>
</evidence>
<keyword evidence="10" id="KW-0251">Elongation factor</keyword>
<evidence type="ECO:0000313" key="13">
    <source>
        <dbReference type="Proteomes" id="UP000825179"/>
    </source>
</evidence>
<dbReference type="Pfam" id="PF09106">
    <property type="entry name" value="WHD_2nd_SelB"/>
    <property type="match status" value="1"/>
</dbReference>
<accession>F5L550</accession>
<dbReference type="InterPro" id="IPR036390">
    <property type="entry name" value="WH_DNA-bd_sf"/>
</dbReference>
<comment type="function">
    <text evidence="7">Translation factor necessary for the incorporation of selenocysteine into proteins. It probably replaces EF-Tu for the insertion of selenocysteine directed by the UGA codon. SelB binds GTP and GDP.</text>
</comment>
<dbReference type="GO" id="GO:0005525">
    <property type="term" value="F:GTP binding"/>
    <property type="evidence" value="ECO:0007669"/>
    <property type="project" value="UniProtKB-KW"/>
</dbReference>
<dbReference type="GO" id="GO:0003746">
    <property type="term" value="F:translation elongation factor activity"/>
    <property type="evidence" value="ECO:0007669"/>
    <property type="project" value="UniProtKB-KW"/>
</dbReference>
<proteinExistence type="predicted"/>
<dbReference type="Gene3D" id="3.40.50.300">
    <property type="entry name" value="P-loop containing nucleotide triphosphate hydrolases"/>
    <property type="match status" value="1"/>
</dbReference>
<dbReference type="PANTHER" id="PTHR43721">
    <property type="entry name" value="ELONGATION FACTOR TU-RELATED"/>
    <property type="match status" value="1"/>
</dbReference>